<comment type="pathway">
    <text evidence="1">Cofactor biosynthesis; adenosylcobalamin biosynthesis.</text>
</comment>
<keyword evidence="4" id="KW-0413">Isomerase</keyword>
<proteinExistence type="inferred from homology"/>
<reference evidence="7" key="1">
    <citation type="submission" date="2016-10" db="EMBL/GenBank/DDBJ databases">
        <authorList>
            <person name="Varghese N."/>
            <person name="Submissions S."/>
        </authorList>
    </citation>
    <scope>NUCLEOTIDE SEQUENCE [LARGE SCALE GENOMIC DNA]</scope>
    <source>
        <strain evidence="7">DSM 3384</strain>
    </source>
</reference>
<protein>
    <submittedName>
        <fullName evidence="6">Precorrin-8X methylmutase</fullName>
    </submittedName>
</protein>
<evidence type="ECO:0000313" key="6">
    <source>
        <dbReference type="EMBL" id="SDU61888.1"/>
    </source>
</evidence>
<dbReference type="InterPro" id="IPR003722">
    <property type="entry name" value="Cbl_synth_CobH/CbiC"/>
</dbReference>
<evidence type="ECO:0000256" key="3">
    <source>
        <dbReference type="ARBA" id="ARBA00022573"/>
    </source>
</evidence>
<evidence type="ECO:0000256" key="2">
    <source>
        <dbReference type="ARBA" id="ARBA00009774"/>
    </source>
</evidence>
<keyword evidence="7" id="KW-1185">Reference proteome</keyword>
<gene>
    <name evidence="6" type="ORF">SAMN04487931_11814</name>
</gene>
<dbReference type="EMBL" id="FNLL01000018">
    <property type="protein sequence ID" value="SDU61888.1"/>
    <property type="molecule type" value="Genomic_DNA"/>
</dbReference>
<dbReference type="PANTHER" id="PTHR43588:SF1">
    <property type="entry name" value="COBALT-PRECORRIN-8 METHYLMUTASE"/>
    <property type="match status" value="1"/>
</dbReference>
<evidence type="ECO:0000259" key="5">
    <source>
        <dbReference type="Pfam" id="PF02570"/>
    </source>
</evidence>
<sequence length="205" mass="22438">MKPQEIEDLSFKIIEKEVGDHSFSDDQWPIVRRMIHTSADFEYIQTIRFYPDAVQKGIQAIQRGCHIITDTNMARVGIRKKEIHEFGGNVSCLIADEAVAKKAKEAGSTRALAAVDMACEKMEGGIYVVGNAPTALLRLIELIKDKKANPAMVIGFPVGFVNAAESKDELMALDFPYITNKGRKGGSNIAASIVNALAIMAVEAR</sequence>
<dbReference type="Gene3D" id="3.40.50.10230">
    <property type="entry name" value="Cobalamin biosynthesis CobH/CbiC, precorrin-8X methylmutase"/>
    <property type="match status" value="1"/>
</dbReference>
<dbReference type="InterPro" id="IPR036588">
    <property type="entry name" value="CobH/CbiC_sf"/>
</dbReference>
<evidence type="ECO:0000256" key="1">
    <source>
        <dbReference type="ARBA" id="ARBA00004953"/>
    </source>
</evidence>
<dbReference type="RefSeq" id="WP_092238079.1">
    <property type="nucleotide sequence ID" value="NZ_FNLL01000018.1"/>
</dbReference>
<comment type="similarity">
    <text evidence="2">Belongs to the CobH/CbiC family.</text>
</comment>
<evidence type="ECO:0000313" key="7">
    <source>
        <dbReference type="Proteomes" id="UP000199608"/>
    </source>
</evidence>
<dbReference type="AlphaFoldDB" id="A0A1H2K0E7"/>
<accession>A0A1H2K0E7</accession>
<dbReference type="PANTHER" id="PTHR43588">
    <property type="entry name" value="COBALT-PRECORRIN-8 METHYLMUTASE"/>
    <property type="match status" value="1"/>
</dbReference>
<dbReference type="SUPFAM" id="SSF63965">
    <property type="entry name" value="Precorrin-8X methylmutase CbiC/CobH"/>
    <property type="match status" value="1"/>
</dbReference>
<name>A0A1H2K0E7_9BACT</name>
<dbReference type="GO" id="GO:0016993">
    <property type="term" value="F:precorrin-8X methylmutase activity"/>
    <property type="evidence" value="ECO:0007669"/>
    <property type="project" value="InterPro"/>
</dbReference>
<organism evidence="6 7">
    <name type="scientific">Desulfobacula phenolica</name>
    <dbReference type="NCBI Taxonomy" id="90732"/>
    <lineage>
        <taxon>Bacteria</taxon>
        <taxon>Pseudomonadati</taxon>
        <taxon>Thermodesulfobacteriota</taxon>
        <taxon>Desulfobacteria</taxon>
        <taxon>Desulfobacterales</taxon>
        <taxon>Desulfobacteraceae</taxon>
        <taxon>Desulfobacula</taxon>
    </lineage>
</organism>
<dbReference type="UniPathway" id="UPA00148"/>
<dbReference type="Proteomes" id="UP000199608">
    <property type="component" value="Unassembled WGS sequence"/>
</dbReference>
<dbReference type="Pfam" id="PF02570">
    <property type="entry name" value="CbiC"/>
    <property type="match status" value="1"/>
</dbReference>
<dbReference type="GO" id="GO:0009236">
    <property type="term" value="P:cobalamin biosynthetic process"/>
    <property type="evidence" value="ECO:0007669"/>
    <property type="project" value="UniProtKB-UniPathway"/>
</dbReference>
<keyword evidence="3" id="KW-0169">Cobalamin biosynthesis</keyword>
<evidence type="ECO:0000256" key="4">
    <source>
        <dbReference type="ARBA" id="ARBA00023235"/>
    </source>
</evidence>
<feature type="domain" description="Cobalamin biosynthesis precorrin-8X methylmutase CobH/CbiC" evidence="5">
    <location>
        <begin position="5"/>
        <end position="199"/>
    </location>
</feature>